<comment type="caution">
    <text evidence="1">The sequence shown here is derived from an EMBL/GenBank/DDBJ whole genome shotgun (WGS) entry which is preliminary data.</text>
</comment>
<keyword evidence="2" id="KW-1185">Reference proteome</keyword>
<evidence type="ECO:0000313" key="1">
    <source>
        <dbReference type="EMBL" id="MDI2113092.1"/>
    </source>
</evidence>
<accession>A0ABT6Q8L4</accession>
<sequence>MDKFLFGNNLNTLLSSNIDENATVITVSTGAGVSFPNPNKHNKECFAITLARYDNDDNTEICFVTAKDGDKFTVLRGQEGTLPQKWSQGTKVSNKITAEPLNQIKDKANQSDVDNALGNIDFTPYYRKSGDTLTGVMHTNGNYFWAGGNKTYWVGQDNTWYIKNANHVALISFENGSITLNGSYSAFIGNKLQANMITNNGAGKVTFDTEVYFSQPFVAQGSFRLNYNDLQLISNIDRPDTGNFRNTSSIIWQFGEDTSMRGLAYFQEHVGISNNLIFYVSGGNSNYNYVFDNFGKFSCKNISAETAISSNSIMVNQAIIQDGNVTIQSSNTAADGNGYIHGNGINFNLQNRGVSGNIYLQEHPGVETSLIFQASGGGVTKSMSFNTTGKLTTDAVQTNTITNNNGDKVTFDTSVYFPQSVVTANSVQVKNNDILLSSDSGSVDTGKYRNTSSLKFQFNNGSNMNAALYFQEHAGTSNNLIFYVSGGSNNYNYVFDNFGNMYAENFQGTALQAKYADLAEYYIADQNYDPGTIVKIGGINEITTASKGGFFIGIISTKPGLEMNESIKDHPLALPVALAGRVPVKVIGVISKGDPITLSDINGIATKLKNTEDIIGFALEASDDPSIKLVECSVKSIGRC</sequence>
<dbReference type="RefSeq" id="WP_281462712.1">
    <property type="nucleotide sequence ID" value="NZ_JASBAN010000001.1"/>
</dbReference>
<dbReference type="EMBL" id="JASBAN010000001">
    <property type="protein sequence ID" value="MDI2113092.1"/>
    <property type="molecule type" value="Genomic_DNA"/>
</dbReference>
<proteinExistence type="predicted"/>
<evidence type="ECO:0000313" key="2">
    <source>
        <dbReference type="Proteomes" id="UP001431775"/>
    </source>
</evidence>
<dbReference type="Proteomes" id="UP001431775">
    <property type="component" value="Unassembled WGS sequence"/>
</dbReference>
<reference evidence="1" key="1">
    <citation type="submission" date="2023-05" db="EMBL/GenBank/DDBJ databases">
        <title>Whole genome sequence of Commensalibacter sp.</title>
        <authorList>
            <person name="Charoenyingcharoen P."/>
            <person name="Yukphan P."/>
        </authorList>
    </citation>
    <scope>NUCLEOTIDE SEQUENCE</scope>
    <source>
        <strain evidence="1">TBRC 10068</strain>
    </source>
</reference>
<organism evidence="1 2">
    <name type="scientific">Commensalibacter nepenthis</name>
    <dbReference type="NCBI Taxonomy" id="3043872"/>
    <lineage>
        <taxon>Bacteria</taxon>
        <taxon>Pseudomonadati</taxon>
        <taxon>Pseudomonadota</taxon>
        <taxon>Alphaproteobacteria</taxon>
        <taxon>Acetobacterales</taxon>
        <taxon>Acetobacteraceae</taxon>
    </lineage>
</organism>
<dbReference type="Gene3D" id="2.40.300.10">
    <property type="entry name" value="Head decoration protein D"/>
    <property type="match status" value="1"/>
</dbReference>
<gene>
    <name evidence="1" type="ORF">QJV33_07325</name>
</gene>
<name>A0ABT6Q8L4_9PROT</name>
<protein>
    <submittedName>
        <fullName evidence="1">Uncharacterized protein</fullName>
    </submittedName>
</protein>